<sequence length="410" mass="47308">SGVGREEFLEAEHKRSWTYDDGEARSDVDELEQELDEMYEDYKERQLERNAKHLVKQQYDTEEFTGFDERMRASDSDSDDYHQRQNAFSESDTDSDSDEDDFDSPRQSDVGGRAKHRGPLVVRFEDEVEDHRHGQSKGTATEKLTKKAALWFNQPLFNCVSEEDISADEDEGQVAPEQGDDEDIEMVPSVEVNGKKRKLAKDSVNENQNGTEEPWLVTKEDSQVHRKRDKELVTAEAMTLAHKLVNKEVTTHELVDQGFSRWTFNDTDELPSWFVDEERQHRTPNIPVTKEAVRLLRSKMQALDARPIKKVAEAKARKKRRAATRLAKLQKQANNIADNEDMTEREKSSTINKLMTKQVKKQDKKATLVVARGSNRGLKGRPKGVKGRYRMVDARMKKELRAAKRQRSKK</sequence>
<feature type="coiled-coil region" evidence="1">
    <location>
        <begin position="312"/>
        <end position="346"/>
    </location>
</feature>
<dbReference type="Pfam" id="PF07780">
    <property type="entry name" value="Spb1_C"/>
    <property type="match status" value="1"/>
</dbReference>
<feature type="coiled-coil region" evidence="1">
    <location>
        <begin position="21"/>
        <end position="48"/>
    </location>
</feature>
<evidence type="ECO:0000256" key="2">
    <source>
        <dbReference type="SAM" id="MobiDB-lite"/>
    </source>
</evidence>
<name>A0A9W8E002_9FUNG</name>
<keyword evidence="4" id="KW-0808">Transferase</keyword>
<dbReference type="InterPro" id="IPR012920">
    <property type="entry name" value="rRNA_MeTfrase_SPB1-like_C"/>
</dbReference>
<dbReference type="GO" id="GO:0008168">
    <property type="term" value="F:methyltransferase activity"/>
    <property type="evidence" value="ECO:0007669"/>
    <property type="project" value="UniProtKB-KW"/>
</dbReference>
<evidence type="ECO:0000313" key="5">
    <source>
        <dbReference type="Proteomes" id="UP001150925"/>
    </source>
</evidence>
<evidence type="ECO:0000313" key="4">
    <source>
        <dbReference type="EMBL" id="KAJ1950664.1"/>
    </source>
</evidence>
<dbReference type="EMBL" id="JANBPY010003676">
    <property type="protein sequence ID" value="KAJ1950664.1"/>
    <property type="molecule type" value="Genomic_DNA"/>
</dbReference>
<keyword evidence="4" id="KW-0489">Methyltransferase</keyword>
<gene>
    <name evidence="4" type="primary">SPB1_2</name>
    <name evidence="4" type="ORF">IWQ62_006533</name>
</gene>
<protein>
    <submittedName>
        <fullName evidence="4">AdoMet-dependent rRNA methyltransferase spb1</fullName>
    </submittedName>
</protein>
<dbReference type="Proteomes" id="UP001150925">
    <property type="component" value="Unassembled WGS sequence"/>
</dbReference>
<feature type="compositionally biased region" description="Basic and acidic residues" evidence="2">
    <location>
        <begin position="67"/>
        <end position="83"/>
    </location>
</feature>
<comment type="caution">
    <text evidence="4">The sequence shown here is derived from an EMBL/GenBank/DDBJ whole genome shotgun (WGS) entry which is preliminary data.</text>
</comment>
<feature type="compositionally biased region" description="Basic and acidic residues" evidence="2">
    <location>
        <begin position="123"/>
        <end position="133"/>
    </location>
</feature>
<organism evidence="4 5">
    <name type="scientific">Dispira parvispora</name>
    <dbReference type="NCBI Taxonomy" id="1520584"/>
    <lineage>
        <taxon>Eukaryota</taxon>
        <taxon>Fungi</taxon>
        <taxon>Fungi incertae sedis</taxon>
        <taxon>Zoopagomycota</taxon>
        <taxon>Kickxellomycotina</taxon>
        <taxon>Dimargaritomycetes</taxon>
        <taxon>Dimargaritales</taxon>
        <taxon>Dimargaritaceae</taxon>
        <taxon>Dispira</taxon>
    </lineage>
</organism>
<keyword evidence="5" id="KW-1185">Reference proteome</keyword>
<feature type="region of interest" description="Disordered" evidence="2">
    <location>
        <begin position="50"/>
        <end position="142"/>
    </location>
</feature>
<feature type="compositionally biased region" description="Acidic residues" evidence="2">
    <location>
        <begin position="164"/>
        <end position="185"/>
    </location>
</feature>
<feature type="non-terminal residue" evidence="4">
    <location>
        <position position="1"/>
    </location>
</feature>
<dbReference type="GO" id="GO:0006364">
    <property type="term" value="P:rRNA processing"/>
    <property type="evidence" value="ECO:0007669"/>
    <property type="project" value="InterPro"/>
</dbReference>
<keyword evidence="1" id="KW-0175">Coiled coil</keyword>
<dbReference type="GO" id="GO:0005634">
    <property type="term" value="C:nucleus"/>
    <property type="evidence" value="ECO:0007669"/>
    <property type="project" value="InterPro"/>
</dbReference>
<feature type="domain" description="Ribosomal RNA methyltransferase SPB1-like C-terminal" evidence="3">
    <location>
        <begin position="180"/>
        <end position="406"/>
    </location>
</feature>
<evidence type="ECO:0000259" key="3">
    <source>
        <dbReference type="Pfam" id="PF07780"/>
    </source>
</evidence>
<dbReference type="OrthoDB" id="1287559at2759"/>
<reference evidence="4" key="1">
    <citation type="submission" date="2022-07" db="EMBL/GenBank/DDBJ databases">
        <title>Phylogenomic reconstructions and comparative analyses of Kickxellomycotina fungi.</title>
        <authorList>
            <person name="Reynolds N.K."/>
            <person name="Stajich J.E."/>
            <person name="Barry K."/>
            <person name="Grigoriev I.V."/>
            <person name="Crous P."/>
            <person name="Smith M.E."/>
        </authorList>
    </citation>
    <scope>NUCLEOTIDE SEQUENCE</scope>
    <source>
        <strain evidence="4">RSA 1196</strain>
    </source>
</reference>
<dbReference type="AlphaFoldDB" id="A0A9W8E002"/>
<feature type="region of interest" description="Disordered" evidence="2">
    <location>
        <begin position="164"/>
        <end position="214"/>
    </location>
</feature>
<feature type="compositionally biased region" description="Acidic residues" evidence="2">
    <location>
        <begin position="91"/>
        <end position="102"/>
    </location>
</feature>
<proteinExistence type="predicted"/>
<dbReference type="GO" id="GO:0032259">
    <property type="term" value="P:methylation"/>
    <property type="evidence" value="ECO:0007669"/>
    <property type="project" value="UniProtKB-KW"/>
</dbReference>
<accession>A0A9W8E002</accession>
<evidence type="ECO:0000256" key="1">
    <source>
        <dbReference type="SAM" id="Coils"/>
    </source>
</evidence>